<name>A0A3G3MI56_9FLOR</name>
<evidence type="ECO:0000256" key="4">
    <source>
        <dbReference type="ARBA" id="ARBA00022640"/>
    </source>
</evidence>
<reference evidence="5" key="1">
    <citation type="journal article" date="2018" name="Genome Biol. Evol.">
        <title>Mitochondrial and Plastid Genomes from Coralline Red Algae Provide Insights into the Incongruent Evolutionary Histories of Organelles.</title>
        <authorList>
            <person name="Lee J."/>
            <person name="Song H.J."/>
            <person name="In Park S."/>
            <person name="Lee Y.M."/>
            <person name="Jeong S.Y."/>
            <person name="Oh Cho T."/>
            <person name="Kim J.H."/>
            <person name="Choi H.G."/>
            <person name="Choi C.G."/>
            <person name="Nelson W.A."/>
            <person name="Fredericq S."/>
            <person name="Bhattacharya D."/>
            <person name="Su Yoon H."/>
        </authorList>
    </citation>
    <scope>NUCLEOTIDE SEQUENCE</scope>
</reference>
<gene>
    <name evidence="5" type="primary">ycf23</name>
</gene>
<evidence type="ECO:0000256" key="2">
    <source>
        <dbReference type="ARBA" id="ARBA00009664"/>
    </source>
</evidence>
<geneLocation type="plastid" evidence="5"/>
<dbReference type="PANTHER" id="PTHR36895:SF1">
    <property type="entry name" value="YCF23 PROTEIN"/>
    <property type="match status" value="1"/>
</dbReference>
<dbReference type="EMBL" id="MH281630">
    <property type="protein sequence ID" value="AYR06523.1"/>
    <property type="molecule type" value="Genomic_DNA"/>
</dbReference>
<dbReference type="Pfam" id="PF04481">
    <property type="entry name" value="DUF561"/>
    <property type="match status" value="1"/>
</dbReference>
<dbReference type="GO" id="GO:0009536">
    <property type="term" value="C:plastid"/>
    <property type="evidence" value="ECO:0007669"/>
    <property type="project" value="UniProtKB-SubCell"/>
</dbReference>
<dbReference type="SUPFAM" id="SSF51366">
    <property type="entry name" value="Ribulose-phoshate binding barrel"/>
    <property type="match status" value="1"/>
</dbReference>
<dbReference type="InterPro" id="IPR007570">
    <property type="entry name" value="Uncharacterised_Ycf23"/>
</dbReference>
<dbReference type="PANTHER" id="PTHR36895">
    <property type="match status" value="1"/>
</dbReference>
<keyword evidence="4 5" id="KW-0934">Plastid</keyword>
<evidence type="ECO:0000256" key="1">
    <source>
        <dbReference type="ARBA" id="ARBA00004474"/>
    </source>
</evidence>
<sequence>MTLFNSVLDKAIRNRNLVKIIAGLDNFHIHQVIQIVKAAETAGATYVDIAANSYLLKEVKKNTSLPVCISSVDPQELYNTSLEGVDLVEVGNFDCLYNKNIYLSGDQVLGLAKEVIHLFPVTDVCITIPHILPLGEQVKLSYRLEKIGVKILQTEGYFAKIADISTPSQRFAEELSDHINCASSALTTAYSISKVVNVPVIAASGINVLSAPLSIFYGASGIGIGTAVRNCKTSLEMSKYIREVVQSVRQNRIETLNHLSSLTRFSSSFSSSVNVL</sequence>
<dbReference type="InterPro" id="IPR011060">
    <property type="entry name" value="RibuloseP-bd_barrel"/>
</dbReference>
<organism evidence="5">
    <name type="scientific">Rhodogorgon sp</name>
    <dbReference type="NCBI Taxonomy" id="2485824"/>
    <lineage>
        <taxon>Eukaryota</taxon>
        <taxon>Rhodophyta</taxon>
        <taxon>Florideophyceae</taxon>
        <taxon>Corallinophycidae</taxon>
        <taxon>Rhodogorgonales</taxon>
        <taxon>Rhodogorgonaceae</taxon>
        <taxon>Rhodogorgon</taxon>
    </lineage>
</organism>
<dbReference type="AlphaFoldDB" id="A0A3G3MI56"/>
<accession>A0A3G3MI56</accession>
<proteinExistence type="inferred from homology"/>
<protein>
    <recommendedName>
        <fullName evidence="3">Uncharacterized protein ycf23</fullName>
    </recommendedName>
</protein>
<evidence type="ECO:0000313" key="5">
    <source>
        <dbReference type="EMBL" id="AYR06523.1"/>
    </source>
</evidence>
<comment type="subcellular location">
    <subcellularLocation>
        <location evidence="1">Plastid</location>
    </subcellularLocation>
</comment>
<evidence type="ECO:0000256" key="3">
    <source>
        <dbReference type="ARBA" id="ARBA00021523"/>
    </source>
</evidence>
<comment type="similarity">
    <text evidence="2">Belongs to the ycf23 family.</text>
</comment>